<dbReference type="Pfam" id="PF01476">
    <property type="entry name" value="LysM"/>
    <property type="match status" value="1"/>
</dbReference>
<feature type="compositionally biased region" description="Basic and acidic residues" evidence="1">
    <location>
        <begin position="42"/>
        <end position="56"/>
    </location>
</feature>
<feature type="compositionally biased region" description="Low complexity" evidence="1">
    <location>
        <begin position="80"/>
        <end position="96"/>
    </location>
</feature>
<evidence type="ECO:0000256" key="1">
    <source>
        <dbReference type="SAM" id="MobiDB-lite"/>
    </source>
</evidence>
<feature type="region of interest" description="Disordered" evidence="1">
    <location>
        <begin position="251"/>
        <end position="271"/>
    </location>
</feature>
<keyword evidence="4" id="KW-1185">Reference proteome</keyword>
<evidence type="ECO:0000313" key="4">
    <source>
        <dbReference type="Proteomes" id="UP000553776"/>
    </source>
</evidence>
<name>A0A841U1Z6_9BACL</name>
<dbReference type="EMBL" id="JACJVR010000052">
    <property type="protein sequence ID" value="MBB6692373.1"/>
    <property type="molecule type" value="Genomic_DNA"/>
</dbReference>
<organism evidence="3 4">
    <name type="scientific">Cohnella xylanilytica</name>
    <dbReference type="NCBI Taxonomy" id="557555"/>
    <lineage>
        <taxon>Bacteria</taxon>
        <taxon>Bacillati</taxon>
        <taxon>Bacillota</taxon>
        <taxon>Bacilli</taxon>
        <taxon>Bacillales</taxon>
        <taxon>Paenibacillaceae</taxon>
        <taxon>Cohnella</taxon>
    </lineage>
</organism>
<dbReference type="AlphaFoldDB" id="A0A841U1Z6"/>
<feature type="compositionally biased region" description="Low complexity" evidence="1">
    <location>
        <begin position="132"/>
        <end position="142"/>
    </location>
</feature>
<feature type="compositionally biased region" description="Basic and acidic residues" evidence="1">
    <location>
        <begin position="251"/>
        <end position="262"/>
    </location>
</feature>
<dbReference type="SUPFAM" id="SSF54106">
    <property type="entry name" value="LysM domain"/>
    <property type="match status" value="1"/>
</dbReference>
<dbReference type="InterPro" id="IPR018392">
    <property type="entry name" value="LysM"/>
</dbReference>
<sequence>MTGVLGLKGLQVAAPQTPVWREDGFTIVHQAPGEPEVPFGESDVREGYLSRQRSEAGQDGPQDPAVRLPEPAGRPEPAAPEEAPSAYYESEASAAPPVQPDHPYAAYSAYGAGYAPQPPEAPYRPPSPEPQAPSASGESPGNEEPEPRSPYSPYGAKDDLRQREPWYPYASYGGTGSANPDVPTYSSYEPAEDVRPEPAHPNAPYGAQENAIPEFDPVNAPYAGNEPPAPSFLPYKPIGSAREEAWGDVTQERLESDGRAEPEWQQDVLPEEKPELKVALNAKPPSQSVPSASSGVGLLSQIGDRGARRESELRSAAEEAQQAALAANAAPAYSAETSGDEIEWTRLFLSKSTESQPFRKVKICIVQREDTLDAIAARYNVQLRELQLHNRLADPHVTEGQVIYIP</sequence>
<feature type="compositionally biased region" description="Low complexity" evidence="1">
    <location>
        <begin position="103"/>
        <end position="115"/>
    </location>
</feature>
<feature type="region of interest" description="Disordered" evidence="1">
    <location>
        <begin position="30"/>
        <end position="236"/>
    </location>
</feature>
<gene>
    <name evidence="3" type="ORF">H7B90_13255</name>
</gene>
<proteinExistence type="predicted"/>
<dbReference type="CDD" id="cd00118">
    <property type="entry name" value="LysM"/>
    <property type="match status" value="1"/>
</dbReference>
<feature type="domain" description="LysM" evidence="2">
    <location>
        <begin position="362"/>
        <end position="405"/>
    </location>
</feature>
<dbReference type="SMART" id="SM00257">
    <property type="entry name" value="LysM"/>
    <property type="match status" value="1"/>
</dbReference>
<dbReference type="Proteomes" id="UP000553776">
    <property type="component" value="Unassembled WGS sequence"/>
</dbReference>
<evidence type="ECO:0000313" key="3">
    <source>
        <dbReference type="EMBL" id="MBB6692373.1"/>
    </source>
</evidence>
<accession>A0A841U1Z6</accession>
<dbReference type="InterPro" id="IPR036779">
    <property type="entry name" value="LysM_dom_sf"/>
</dbReference>
<evidence type="ECO:0000259" key="2">
    <source>
        <dbReference type="PROSITE" id="PS51782"/>
    </source>
</evidence>
<dbReference type="Gene3D" id="3.10.350.10">
    <property type="entry name" value="LysM domain"/>
    <property type="match status" value="1"/>
</dbReference>
<dbReference type="PROSITE" id="PS51782">
    <property type="entry name" value="LYSM"/>
    <property type="match status" value="1"/>
</dbReference>
<reference evidence="3 4" key="1">
    <citation type="submission" date="2020-08" db="EMBL/GenBank/DDBJ databases">
        <title>Cohnella phylogeny.</title>
        <authorList>
            <person name="Dunlap C."/>
        </authorList>
    </citation>
    <scope>NUCLEOTIDE SEQUENCE [LARGE SCALE GENOMIC DNA]</scope>
    <source>
        <strain evidence="3 4">DSM 25239</strain>
    </source>
</reference>
<feature type="compositionally biased region" description="Pro residues" evidence="1">
    <location>
        <begin position="116"/>
        <end position="131"/>
    </location>
</feature>
<protein>
    <submittedName>
        <fullName evidence="3">LysM peptidoglycan-binding domain-containing protein</fullName>
    </submittedName>
</protein>
<comment type="caution">
    <text evidence="3">The sequence shown here is derived from an EMBL/GenBank/DDBJ whole genome shotgun (WGS) entry which is preliminary data.</text>
</comment>